<name>M2S191_COCSN</name>
<dbReference type="AlphaFoldDB" id="M2S191"/>
<dbReference type="RefSeq" id="XP_007703367.1">
    <property type="nucleotide sequence ID" value="XM_007705177.1"/>
</dbReference>
<evidence type="ECO:0000313" key="3">
    <source>
        <dbReference type="Proteomes" id="UP000016934"/>
    </source>
</evidence>
<dbReference type="EMBL" id="KB445649">
    <property type="protein sequence ID" value="EMD61023.1"/>
    <property type="molecule type" value="Genomic_DNA"/>
</dbReference>
<dbReference type="HOGENOM" id="CLU_2922462_0_0_1"/>
<protein>
    <submittedName>
        <fullName evidence="2">Uncharacterized protein</fullName>
    </submittedName>
</protein>
<reference evidence="2 3" key="1">
    <citation type="journal article" date="2012" name="PLoS Pathog.">
        <title>Diverse lifestyles and strategies of plant pathogenesis encoded in the genomes of eighteen Dothideomycetes fungi.</title>
        <authorList>
            <person name="Ohm R.A."/>
            <person name="Feau N."/>
            <person name="Henrissat B."/>
            <person name="Schoch C.L."/>
            <person name="Horwitz B.A."/>
            <person name="Barry K.W."/>
            <person name="Condon B.J."/>
            <person name="Copeland A.C."/>
            <person name="Dhillon B."/>
            <person name="Glaser F."/>
            <person name="Hesse C.N."/>
            <person name="Kosti I."/>
            <person name="LaButti K."/>
            <person name="Lindquist E.A."/>
            <person name="Lucas S."/>
            <person name="Salamov A.A."/>
            <person name="Bradshaw R.E."/>
            <person name="Ciuffetti L."/>
            <person name="Hamelin R.C."/>
            <person name="Kema G.H.J."/>
            <person name="Lawrence C."/>
            <person name="Scott J.A."/>
            <person name="Spatafora J.W."/>
            <person name="Turgeon B.G."/>
            <person name="de Wit P.J.G.M."/>
            <person name="Zhong S."/>
            <person name="Goodwin S.B."/>
            <person name="Grigoriev I.V."/>
        </authorList>
    </citation>
    <scope>NUCLEOTIDE SEQUENCE [LARGE SCALE GENOMIC DNA]</scope>
    <source>
        <strain evidence="3">ND90Pr / ATCC 201652</strain>
    </source>
</reference>
<dbReference type="OrthoDB" id="3690392at2759"/>
<organism evidence="2 3">
    <name type="scientific">Cochliobolus sativus (strain ND90Pr / ATCC 201652)</name>
    <name type="common">Common root rot and spot blotch fungus</name>
    <name type="synonym">Bipolaris sorokiniana</name>
    <dbReference type="NCBI Taxonomy" id="665912"/>
    <lineage>
        <taxon>Eukaryota</taxon>
        <taxon>Fungi</taxon>
        <taxon>Dikarya</taxon>
        <taxon>Ascomycota</taxon>
        <taxon>Pezizomycotina</taxon>
        <taxon>Dothideomycetes</taxon>
        <taxon>Pleosporomycetidae</taxon>
        <taxon>Pleosporales</taxon>
        <taxon>Pleosporineae</taxon>
        <taxon>Pleosporaceae</taxon>
        <taxon>Bipolaris</taxon>
    </lineage>
</organism>
<keyword evidence="1" id="KW-0812">Transmembrane</keyword>
<feature type="transmembrane region" description="Helical" evidence="1">
    <location>
        <begin position="6"/>
        <end position="25"/>
    </location>
</feature>
<reference evidence="3" key="2">
    <citation type="journal article" date="2013" name="PLoS Genet.">
        <title>Comparative genome structure, secondary metabolite, and effector coding capacity across Cochliobolus pathogens.</title>
        <authorList>
            <person name="Condon B.J."/>
            <person name="Leng Y."/>
            <person name="Wu D."/>
            <person name="Bushley K.E."/>
            <person name="Ohm R.A."/>
            <person name="Otillar R."/>
            <person name="Martin J."/>
            <person name="Schackwitz W."/>
            <person name="Grimwood J."/>
            <person name="MohdZainudin N."/>
            <person name="Xue C."/>
            <person name="Wang R."/>
            <person name="Manning V.A."/>
            <person name="Dhillon B."/>
            <person name="Tu Z.J."/>
            <person name="Steffenson B.J."/>
            <person name="Salamov A."/>
            <person name="Sun H."/>
            <person name="Lowry S."/>
            <person name="LaButti K."/>
            <person name="Han J."/>
            <person name="Copeland A."/>
            <person name="Lindquist E."/>
            <person name="Barry K."/>
            <person name="Schmutz J."/>
            <person name="Baker S.E."/>
            <person name="Ciuffetti L.M."/>
            <person name="Grigoriev I.V."/>
            <person name="Zhong S."/>
            <person name="Turgeon B.G."/>
        </authorList>
    </citation>
    <scope>NUCLEOTIDE SEQUENCE [LARGE SCALE GENOMIC DNA]</scope>
    <source>
        <strain evidence="3">ND90Pr / ATCC 201652</strain>
    </source>
</reference>
<sequence>MSGMITTFAIFISYCGILIPLRIGLKLDADIERMQTADSKSNVLTGSVYIAYGKGGTGRVL</sequence>
<keyword evidence="1" id="KW-0472">Membrane</keyword>
<dbReference type="GeneID" id="19134934"/>
<dbReference type="OMA" id="MSGMIAT"/>
<dbReference type="Proteomes" id="UP000016934">
    <property type="component" value="Unassembled WGS sequence"/>
</dbReference>
<dbReference type="KEGG" id="bsc:COCSADRAFT_238514"/>
<evidence type="ECO:0000313" key="2">
    <source>
        <dbReference type="EMBL" id="EMD61023.1"/>
    </source>
</evidence>
<proteinExistence type="predicted"/>
<evidence type="ECO:0000256" key="1">
    <source>
        <dbReference type="SAM" id="Phobius"/>
    </source>
</evidence>
<keyword evidence="1" id="KW-1133">Transmembrane helix</keyword>
<keyword evidence="3" id="KW-1185">Reference proteome</keyword>
<accession>M2S191</accession>
<gene>
    <name evidence="2" type="ORF">COCSADRAFT_238514</name>
</gene>